<sequence length="329" mass="35134">MDSQDLAIGIADVEAAAVRLKGQIVSTRLVESEALNARYKARILFKPECLQRTGSFKFRGAYNRISQFTEDERRRGIIAYSSGNHAQGVASSARLFGIHATIIMPHDAPQTKVANTRSYGADVVFYDRYNQTRDAVARPYIEERGMVLVPPYDDPSIMAGQGTIGLEIVAETRERGLHLDELFVPSGGGGLISGVSVAVKAGSPQTRIWGVEPENFDDLRRSLIAGEQVANEPGHRSICDAILTPQPGDLTFPINRRNLAGAVAVSDKAVKVAMRDAANYLKLIVEPGGCVGLAALAGSDVNIEGKTVAVVLSGGNVDLDLYGGLIASA</sequence>
<evidence type="ECO:0000256" key="3">
    <source>
        <dbReference type="ARBA" id="ARBA00001936"/>
    </source>
</evidence>
<dbReference type="GO" id="GO:0030378">
    <property type="term" value="F:serine racemase activity"/>
    <property type="evidence" value="ECO:0007669"/>
    <property type="project" value="TreeGrafter"/>
</dbReference>
<dbReference type="PROSITE" id="PS00165">
    <property type="entry name" value="DEHYDRATASE_SER_THR"/>
    <property type="match status" value="1"/>
</dbReference>
<dbReference type="CDD" id="cd01562">
    <property type="entry name" value="Thr-dehyd"/>
    <property type="match status" value="1"/>
</dbReference>
<evidence type="ECO:0000256" key="8">
    <source>
        <dbReference type="ARBA" id="ARBA00023239"/>
    </source>
</evidence>
<evidence type="ECO:0000256" key="2">
    <source>
        <dbReference type="ARBA" id="ARBA00001933"/>
    </source>
</evidence>
<comment type="cofactor">
    <cofactor evidence="1">
        <name>Ca(2+)</name>
        <dbReference type="ChEBI" id="CHEBI:29108"/>
    </cofactor>
</comment>
<keyword evidence="6" id="KW-0460">Magnesium</keyword>
<dbReference type="RefSeq" id="WP_106715028.1">
    <property type="nucleotide sequence ID" value="NZ_JACHXT010000002.1"/>
</dbReference>
<comment type="cofactor">
    <cofactor evidence="4">
        <name>Mg(2+)</name>
        <dbReference type="ChEBI" id="CHEBI:18420"/>
    </cofactor>
</comment>
<reference evidence="11" key="1">
    <citation type="submission" date="2017-11" db="EMBL/GenBank/DDBJ databases">
        <authorList>
            <person name="Kuznetsova I."/>
            <person name="Sazanova A."/>
            <person name="Chirak E."/>
            <person name="Safronova V."/>
            <person name="Willems A."/>
        </authorList>
    </citation>
    <scope>NUCLEOTIDE SEQUENCE [LARGE SCALE GENOMIC DNA]</scope>
    <source>
        <strain evidence="11">PEPV15</strain>
    </source>
</reference>
<gene>
    <name evidence="10" type="ORF">CU100_02855</name>
</gene>
<dbReference type="GO" id="GO:0003941">
    <property type="term" value="F:L-serine ammonia-lyase activity"/>
    <property type="evidence" value="ECO:0007669"/>
    <property type="project" value="TreeGrafter"/>
</dbReference>
<dbReference type="EMBL" id="PGGN01000001">
    <property type="protein sequence ID" value="PSH59722.1"/>
    <property type="molecule type" value="Genomic_DNA"/>
</dbReference>
<accession>A0A2P7AZT3</accession>
<dbReference type="AlphaFoldDB" id="A0A2P7AZT3"/>
<dbReference type="Pfam" id="PF00291">
    <property type="entry name" value="PALP"/>
    <property type="match status" value="1"/>
</dbReference>
<dbReference type="GO" id="GO:0070179">
    <property type="term" value="P:D-serine biosynthetic process"/>
    <property type="evidence" value="ECO:0007669"/>
    <property type="project" value="TreeGrafter"/>
</dbReference>
<dbReference type="SUPFAM" id="SSF53686">
    <property type="entry name" value="Tryptophan synthase beta subunit-like PLP-dependent enzymes"/>
    <property type="match status" value="1"/>
</dbReference>
<comment type="similarity">
    <text evidence="5">Belongs to the serine/threonine dehydratase family.</text>
</comment>
<dbReference type="Proteomes" id="UP000241158">
    <property type="component" value="Unassembled WGS sequence"/>
</dbReference>
<dbReference type="Gene3D" id="3.40.50.1100">
    <property type="match status" value="2"/>
</dbReference>
<organism evidence="10 11">
    <name type="scientific">Phyllobacterium endophyticum</name>
    <dbReference type="NCBI Taxonomy" id="1149773"/>
    <lineage>
        <taxon>Bacteria</taxon>
        <taxon>Pseudomonadati</taxon>
        <taxon>Pseudomonadota</taxon>
        <taxon>Alphaproteobacteria</taxon>
        <taxon>Hyphomicrobiales</taxon>
        <taxon>Phyllobacteriaceae</taxon>
        <taxon>Phyllobacterium</taxon>
    </lineage>
</organism>
<keyword evidence="7" id="KW-0663">Pyridoxal phosphate</keyword>
<comment type="cofactor">
    <cofactor evidence="2">
        <name>pyridoxal 5'-phosphate</name>
        <dbReference type="ChEBI" id="CHEBI:597326"/>
    </cofactor>
</comment>
<comment type="caution">
    <text evidence="10">The sequence shown here is derived from an EMBL/GenBank/DDBJ whole genome shotgun (WGS) entry which is preliminary data.</text>
</comment>
<dbReference type="PANTHER" id="PTHR43050:SF1">
    <property type="entry name" value="SERINE RACEMASE"/>
    <property type="match status" value="1"/>
</dbReference>
<evidence type="ECO:0000256" key="6">
    <source>
        <dbReference type="ARBA" id="ARBA00022842"/>
    </source>
</evidence>
<evidence type="ECO:0000256" key="1">
    <source>
        <dbReference type="ARBA" id="ARBA00001913"/>
    </source>
</evidence>
<evidence type="ECO:0000313" key="11">
    <source>
        <dbReference type="Proteomes" id="UP000241158"/>
    </source>
</evidence>
<protein>
    <submittedName>
        <fullName evidence="10">Pyridoxal-5'-phosphate-dependent protein</fullName>
    </submittedName>
</protein>
<dbReference type="GO" id="GO:0030170">
    <property type="term" value="F:pyridoxal phosphate binding"/>
    <property type="evidence" value="ECO:0007669"/>
    <property type="project" value="InterPro"/>
</dbReference>
<evidence type="ECO:0000256" key="5">
    <source>
        <dbReference type="ARBA" id="ARBA00010869"/>
    </source>
</evidence>
<evidence type="ECO:0000256" key="4">
    <source>
        <dbReference type="ARBA" id="ARBA00001946"/>
    </source>
</evidence>
<proteinExistence type="inferred from homology"/>
<dbReference type="OrthoDB" id="9811476at2"/>
<evidence type="ECO:0000256" key="7">
    <source>
        <dbReference type="ARBA" id="ARBA00022898"/>
    </source>
</evidence>
<name>A0A2P7AZT3_9HYPH</name>
<comment type="cofactor">
    <cofactor evidence="3">
        <name>Mn(2+)</name>
        <dbReference type="ChEBI" id="CHEBI:29035"/>
    </cofactor>
</comment>
<dbReference type="InterPro" id="IPR036052">
    <property type="entry name" value="TrpB-like_PALP_sf"/>
</dbReference>
<keyword evidence="8" id="KW-0456">Lyase</keyword>
<dbReference type="FunFam" id="3.40.50.1100:FF:000005">
    <property type="entry name" value="Threonine dehydratase catabolic"/>
    <property type="match status" value="1"/>
</dbReference>
<keyword evidence="11" id="KW-1185">Reference proteome</keyword>
<evidence type="ECO:0000259" key="9">
    <source>
        <dbReference type="Pfam" id="PF00291"/>
    </source>
</evidence>
<dbReference type="GO" id="GO:0018114">
    <property type="term" value="F:threonine racemase activity"/>
    <property type="evidence" value="ECO:0007669"/>
    <property type="project" value="TreeGrafter"/>
</dbReference>
<dbReference type="GO" id="GO:0005524">
    <property type="term" value="F:ATP binding"/>
    <property type="evidence" value="ECO:0007669"/>
    <property type="project" value="TreeGrafter"/>
</dbReference>
<dbReference type="InterPro" id="IPR000634">
    <property type="entry name" value="Ser/Thr_deHydtase_PyrdxlP-BS"/>
</dbReference>
<dbReference type="InterPro" id="IPR001926">
    <property type="entry name" value="TrpB-like_PALP"/>
</dbReference>
<evidence type="ECO:0000313" key="10">
    <source>
        <dbReference type="EMBL" id="PSH59722.1"/>
    </source>
</evidence>
<dbReference type="GO" id="GO:0000287">
    <property type="term" value="F:magnesium ion binding"/>
    <property type="evidence" value="ECO:0007669"/>
    <property type="project" value="TreeGrafter"/>
</dbReference>
<dbReference type="PANTHER" id="PTHR43050">
    <property type="entry name" value="SERINE / THREONINE RACEMASE FAMILY MEMBER"/>
    <property type="match status" value="1"/>
</dbReference>
<feature type="domain" description="Tryptophan synthase beta chain-like PALP" evidence="9">
    <location>
        <begin position="23"/>
        <end position="314"/>
    </location>
</feature>